<name>A0AAX4PIV2_9CHLO</name>
<sequence length="162" mass="17461">MQASREVQVRKGKASVAGRSAHACASLSRGARTLALESRRPGGLAGPARRGRGVAVRAQDEEGLDIVGMVTTWIDEQIENNPRRLLDEDVQSKVAPPAGVSLPSNQPNLPKLSAGFTYKAERWNSRASMVGFFSLLFVELVTRKGLLELMGLQVGNGLGFEF</sequence>
<organism evidence="1 2">
    <name type="scientific">Chloropicon roscoffensis</name>
    <dbReference type="NCBI Taxonomy" id="1461544"/>
    <lineage>
        <taxon>Eukaryota</taxon>
        <taxon>Viridiplantae</taxon>
        <taxon>Chlorophyta</taxon>
        <taxon>Chloropicophyceae</taxon>
        <taxon>Chloropicales</taxon>
        <taxon>Chloropicaceae</taxon>
        <taxon>Chloropicon</taxon>
    </lineage>
</organism>
<dbReference type="Proteomes" id="UP001472866">
    <property type="component" value="Chromosome 13"/>
</dbReference>
<proteinExistence type="predicted"/>
<dbReference type="AlphaFoldDB" id="A0AAX4PIV2"/>
<dbReference type="SUPFAM" id="SSF103511">
    <property type="entry name" value="Chlorophyll a-b binding protein"/>
    <property type="match status" value="1"/>
</dbReference>
<dbReference type="EMBL" id="CP151513">
    <property type="protein sequence ID" value="WZN65874.1"/>
    <property type="molecule type" value="Genomic_DNA"/>
</dbReference>
<protein>
    <submittedName>
        <fullName evidence="1">Light-harvesting complex-like protein OHP1</fullName>
    </submittedName>
</protein>
<accession>A0AAX4PIV2</accession>
<reference evidence="1 2" key="1">
    <citation type="submission" date="2024-03" db="EMBL/GenBank/DDBJ databases">
        <title>Complete genome sequence of the green alga Chloropicon roscoffensis RCC1871.</title>
        <authorList>
            <person name="Lemieux C."/>
            <person name="Pombert J.-F."/>
            <person name="Otis C."/>
            <person name="Turmel M."/>
        </authorList>
    </citation>
    <scope>NUCLEOTIDE SEQUENCE [LARGE SCALE GENOMIC DNA]</scope>
    <source>
        <strain evidence="1 2">RCC1871</strain>
    </source>
</reference>
<gene>
    <name evidence="1" type="ORF">HKI87_13g74360</name>
</gene>
<evidence type="ECO:0000313" key="1">
    <source>
        <dbReference type="EMBL" id="WZN65874.1"/>
    </source>
</evidence>
<keyword evidence="2" id="KW-1185">Reference proteome</keyword>
<evidence type="ECO:0000313" key="2">
    <source>
        <dbReference type="Proteomes" id="UP001472866"/>
    </source>
</evidence>